<accession>A0A5C1AIB7</accession>
<gene>
    <name evidence="3" type="ORF">PX52LOC_04750</name>
</gene>
<dbReference type="Pfam" id="PF10011">
    <property type="entry name" value="DUF2254"/>
    <property type="match status" value="1"/>
</dbReference>
<keyword evidence="2" id="KW-0472">Membrane</keyword>
<proteinExistence type="predicted"/>
<feature type="transmembrane region" description="Helical" evidence="2">
    <location>
        <begin position="140"/>
        <end position="161"/>
    </location>
</feature>
<evidence type="ECO:0000313" key="3">
    <source>
        <dbReference type="EMBL" id="QEL17746.1"/>
    </source>
</evidence>
<feature type="region of interest" description="Disordered" evidence="1">
    <location>
        <begin position="391"/>
        <end position="426"/>
    </location>
</feature>
<feature type="compositionally biased region" description="Basic and acidic residues" evidence="1">
    <location>
        <begin position="391"/>
        <end position="418"/>
    </location>
</feature>
<protein>
    <recommendedName>
        <fullName evidence="5">DUF2254 domain-containing protein</fullName>
    </recommendedName>
</protein>
<dbReference type="OrthoDB" id="2955631at2"/>
<keyword evidence="2" id="KW-1133">Transmembrane helix</keyword>
<sequence length="426" mass="45203">MSNRLRSWWASLRGSFWFLPAWMTLAAAGLAMGAVALDRTVADPDRHLFGWTYHGGPDGARGVLGAIASSMISVAGTVFSITMVALTLASQQFGPRLIRNFTRDRSNQFVLGTFVATFVYCLLVLRTVNGTEGAAFVPELGVTGGVALALLSLGVLIYYIHHAAVSIQVSRVIERVGKNLASAMDHLYPDEVGQPVPAAATPGGDPPATARPVRAAVGGYVTSVDADTVQRVAEEHDLTVFLPLSPGRHVACGGVVAWIDAAAGRAVDAAATAVGTAVAVGPRRTTDQDFEYELLQLTEIAVRDINDPFTAVECVDRLALVFADLAARRLPSPWRSGADGRPRVYARRPTFPELLAAAFDPIRHHGRGSPLVLASLADAFATVAAAATRPADREAVGRHAEQVRRAADELPEPDDRTAIRNCTGAD</sequence>
<dbReference type="EMBL" id="CP042425">
    <property type="protein sequence ID" value="QEL17746.1"/>
    <property type="molecule type" value="Genomic_DNA"/>
</dbReference>
<dbReference type="InterPro" id="IPR018723">
    <property type="entry name" value="DUF2254_membrane"/>
</dbReference>
<feature type="transmembrane region" description="Helical" evidence="2">
    <location>
        <begin position="66"/>
        <end position="88"/>
    </location>
</feature>
<reference evidence="4" key="1">
    <citation type="submission" date="2019-08" db="EMBL/GenBank/DDBJ databases">
        <title>Limnoglobus roseus gen. nov., sp. nov., a novel freshwater planctomycete with a giant genome from the family Gemmataceae.</title>
        <authorList>
            <person name="Kulichevskaya I.S."/>
            <person name="Naumoff D.G."/>
            <person name="Miroshnikov K."/>
            <person name="Ivanova A."/>
            <person name="Philippov D.A."/>
            <person name="Hakobyan A."/>
            <person name="Rijpstra I.C."/>
            <person name="Sinninghe Damste J.S."/>
            <person name="Liesack W."/>
            <person name="Dedysh S.N."/>
        </authorList>
    </citation>
    <scope>NUCLEOTIDE SEQUENCE [LARGE SCALE GENOMIC DNA]</scope>
    <source>
        <strain evidence="4">PX52</strain>
    </source>
</reference>
<name>A0A5C1AIB7_9BACT</name>
<dbReference type="Proteomes" id="UP000324974">
    <property type="component" value="Chromosome"/>
</dbReference>
<feature type="transmembrane region" description="Helical" evidence="2">
    <location>
        <begin position="109"/>
        <end position="128"/>
    </location>
</feature>
<dbReference type="RefSeq" id="WP_149112316.1">
    <property type="nucleotide sequence ID" value="NZ_CP042425.1"/>
</dbReference>
<keyword evidence="4" id="KW-1185">Reference proteome</keyword>
<organism evidence="3 4">
    <name type="scientific">Limnoglobus roseus</name>
    <dbReference type="NCBI Taxonomy" id="2598579"/>
    <lineage>
        <taxon>Bacteria</taxon>
        <taxon>Pseudomonadati</taxon>
        <taxon>Planctomycetota</taxon>
        <taxon>Planctomycetia</taxon>
        <taxon>Gemmatales</taxon>
        <taxon>Gemmataceae</taxon>
        <taxon>Limnoglobus</taxon>
    </lineage>
</organism>
<evidence type="ECO:0000256" key="1">
    <source>
        <dbReference type="SAM" id="MobiDB-lite"/>
    </source>
</evidence>
<evidence type="ECO:0000313" key="4">
    <source>
        <dbReference type="Proteomes" id="UP000324974"/>
    </source>
</evidence>
<evidence type="ECO:0008006" key="5">
    <source>
        <dbReference type="Google" id="ProtNLM"/>
    </source>
</evidence>
<evidence type="ECO:0000256" key="2">
    <source>
        <dbReference type="SAM" id="Phobius"/>
    </source>
</evidence>
<keyword evidence="2" id="KW-0812">Transmembrane</keyword>
<dbReference type="AlphaFoldDB" id="A0A5C1AIB7"/>
<dbReference type="KEGG" id="lrs:PX52LOC_04750"/>